<reference evidence="2 3" key="1">
    <citation type="submission" date="2016-09" db="EMBL/GenBank/DDBJ databases">
        <title>Genome sequence of Eubacterium angustum.</title>
        <authorList>
            <person name="Poehlein A."/>
            <person name="Daniel R."/>
        </authorList>
    </citation>
    <scope>NUCLEOTIDE SEQUENCE [LARGE SCALE GENOMIC DNA]</scope>
    <source>
        <strain evidence="2 3">DSM 1989</strain>
    </source>
</reference>
<evidence type="ECO:0000313" key="2">
    <source>
        <dbReference type="EMBL" id="OHW62148.1"/>
    </source>
</evidence>
<dbReference type="SUPFAM" id="SSF53098">
    <property type="entry name" value="Ribonuclease H-like"/>
    <property type="match status" value="1"/>
</dbReference>
<proteinExistence type="predicted"/>
<gene>
    <name evidence="2" type="ORF">EUAN_15960</name>
</gene>
<feature type="domain" description="YprB ribonuclease H-like" evidence="1">
    <location>
        <begin position="25"/>
        <end position="192"/>
    </location>
</feature>
<name>A0A1S1V6A4_9FIRM</name>
<dbReference type="RefSeq" id="WP_071063417.1">
    <property type="nucleotide sequence ID" value="NZ_MKIE01000005.1"/>
</dbReference>
<dbReference type="PANTHER" id="PTHR38462">
    <property type="entry name" value="EXONUCLEASE-LIKE PROTEIN"/>
    <property type="match status" value="1"/>
</dbReference>
<organism evidence="2 3">
    <name type="scientific">Andreesenia angusta</name>
    <dbReference type="NCBI Taxonomy" id="39480"/>
    <lineage>
        <taxon>Bacteria</taxon>
        <taxon>Bacillati</taxon>
        <taxon>Bacillota</taxon>
        <taxon>Tissierellia</taxon>
        <taxon>Tissierellales</taxon>
        <taxon>Gottschalkiaceae</taxon>
        <taxon>Andreesenia</taxon>
    </lineage>
</organism>
<dbReference type="Proteomes" id="UP000180254">
    <property type="component" value="Unassembled WGS sequence"/>
</dbReference>
<protein>
    <recommendedName>
        <fullName evidence="1">YprB ribonuclease H-like domain-containing protein</fullName>
    </recommendedName>
</protein>
<dbReference type="EMBL" id="MKIE01000005">
    <property type="protein sequence ID" value="OHW62148.1"/>
    <property type="molecule type" value="Genomic_DNA"/>
</dbReference>
<dbReference type="AlphaFoldDB" id="A0A1S1V6A4"/>
<comment type="caution">
    <text evidence="2">The sequence shown here is derived from an EMBL/GenBank/DDBJ whole genome shotgun (WGS) entry which is preliminary data.</text>
</comment>
<evidence type="ECO:0000313" key="3">
    <source>
        <dbReference type="Proteomes" id="UP000180254"/>
    </source>
</evidence>
<dbReference type="PANTHER" id="PTHR38462:SF1">
    <property type="entry name" value="YPRB RIBONUCLEASE H-LIKE DOMAIN-CONTAINING PROTEIN"/>
    <property type="match status" value="1"/>
</dbReference>
<accession>A0A1S1V6A4</accession>
<keyword evidence="3" id="KW-1185">Reference proteome</keyword>
<sequence length="322" mass="37007">MKLIKYDLDKSLYVPDYLSSANNICFLDIETDGLSHMYNRVILVGLFLIDLNSDTQSIVQVFSEKPEDEPAVLEKLNNLLSGVDTVFTYNGASFDFPFLKKRFEKHRMSHSLDCLNHIDLMKKIRKHKQKLSLPDCKLKTVEKVVGVQRSDTISGKESVLLYREYLKSKSPALEKTILKHNYEDIYYLPEILKIEELLEPQNSISISVAGRHIMLSLDPEKIKFSKSKFKLSISSPSLDIPKYMVFEDNYSLSWNTLSGSLELEFFTESAVDNDSREVKFIDFTDTAFEELLSSPIIPVCIGAEVQYSSIFRLVEYVVKKHI</sequence>
<dbReference type="Pfam" id="PF13482">
    <property type="entry name" value="RNase_H_2"/>
    <property type="match status" value="1"/>
</dbReference>
<dbReference type="InterPro" id="IPR036397">
    <property type="entry name" value="RNaseH_sf"/>
</dbReference>
<dbReference type="InterPro" id="IPR012337">
    <property type="entry name" value="RNaseH-like_sf"/>
</dbReference>
<evidence type="ECO:0000259" key="1">
    <source>
        <dbReference type="Pfam" id="PF13482"/>
    </source>
</evidence>
<dbReference type="InterPro" id="IPR038720">
    <property type="entry name" value="YprB_RNase_H-like_dom"/>
</dbReference>
<dbReference type="GO" id="GO:0003676">
    <property type="term" value="F:nucleic acid binding"/>
    <property type="evidence" value="ECO:0007669"/>
    <property type="project" value="InterPro"/>
</dbReference>
<dbReference type="Gene3D" id="3.30.420.10">
    <property type="entry name" value="Ribonuclease H-like superfamily/Ribonuclease H"/>
    <property type="match status" value="1"/>
</dbReference>